<dbReference type="AlphaFoldDB" id="A0A2H9T3W0"/>
<proteinExistence type="predicted"/>
<name>A0A2H9T3W0_9ZZZZ</name>
<evidence type="ECO:0000313" key="1">
    <source>
        <dbReference type="EMBL" id="PJE77920.1"/>
    </source>
</evidence>
<gene>
    <name evidence="1" type="ORF">CI610_03150</name>
</gene>
<dbReference type="EMBL" id="NSIT01000325">
    <property type="protein sequence ID" value="PJE77920.1"/>
    <property type="molecule type" value="Genomic_DNA"/>
</dbReference>
<sequence length="73" mass="8003">MDVAGDVGINVSAGNLFQNLGFFFNSRFQKGIKPSLSQKDGTSESVKVHSRFCFDDTTHKTFFGFNGFVGFGI</sequence>
<organism evidence="1">
    <name type="scientific">invertebrate metagenome</name>
    <dbReference type="NCBI Taxonomy" id="1711999"/>
    <lineage>
        <taxon>unclassified sequences</taxon>
        <taxon>metagenomes</taxon>
        <taxon>organismal metagenomes</taxon>
    </lineage>
</organism>
<comment type="caution">
    <text evidence="1">The sequence shown here is derived from an EMBL/GenBank/DDBJ whole genome shotgun (WGS) entry which is preliminary data.</text>
</comment>
<protein>
    <submittedName>
        <fullName evidence="1">Uncharacterized protein</fullName>
    </submittedName>
</protein>
<reference evidence="1" key="1">
    <citation type="journal article" date="2017" name="Appl. Environ. Microbiol.">
        <title>Molecular characterization of an Endozoicomonas-like organism causing infection in king scallop Pecten maximus L.</title>
        <authorList>
            <person name="Cano I."/>
            <person name="van Aerle R."/>
            <person name="Ross S."/>
            <person name="Verner-Jeffreys D.W."/>
            <person name="Paley R.K."/>
            <person name="Rimmer G."/>
            <person name="Ryder D."/>
            <person name="Hooper P."/>
            <person name="Stone D."/>
            <person name="Feist S.W."/>
        </authorList>
    </citation>
    <scope>NUCLEOTIDE SEQUENCE</scope>
</reference>
<accession>A0A2H9T3W0</accession>